<dbReference type="InterPro" id="IPR002591">
    <property type="entry name" value="Phosphodiest/P_Trfase"/>
</dbReference>
<evidence type="ECO:0000313" key="1">
    <source>
        <dbReference type="EMBL" id="MFC7136620.1"/>
    </source>
</evidence>
<proteinExistence type="predicted"/>
<dbReference type="SUPFAM" id="SSF53649">
    <property type="entry name" value="Alkaline phosphatase-like"/>
    <property type="match status" value="1"/>
</dbReference>
<accession>A0ABD5XN51</accession>
<protein>
    <submittedName>
        <fullName evidence="1">Alkaline phosphatase family protein</fullName>
    </submittedName>
</protein>
<gene>
    <name evidence="1" type="ORF">ACFQRB_09110</name>
</gene>
<name>A0ABD5XN51_9EURY</name>
<dbReference type="Gene3D" id="3.40.720.10">
    <property type="entry name" value="Alkaline Phosphatase, subunit A"/>
    <property type="match status" value="1"/>
</dbReference>
<dbReference type="InterPro" id="IPR017850">
    <property type="entry name" value="Alkaline_phosphatase_core_sf"/>
</dbReference>
<sequence>MAGATIHGCGSLPELAVTVRRLLEAATEPTYVYAYWSDVDGASHREGTTSDLYDAELEAVCATVERELARVDPAVAAETLVVLTADHGHVNVDPEAAVDLAELPAVWGARDTHPDDTPIRPTGGPRNVHLHLRDGASVERARAHLRQAGVDARVLTGTEALEAELFGPGEPSALLRERVGDLVVIPRDRSVWFGAEERELRFVGTHGGQHPAEMTVPFLAAPLDRWQRGRAGRE</sequence>
<evidence type="ECO:0000313" key="2">
    <source>
        <dbReference type="Proteomes" id="UP001596368"/>
    </source>
</evidence>
<keyword evidence="2" id="KW-1185">Reference proteome</keyword>
<reference evidence="1 2" key="1">
    <citation type="journal article" date="2019" name="Int. J. Syst. Evol. Microbiol.">
        <title>The Global Catalogue of Microorganisms (GCM) 10K type strain sequencing project: providing services to taxonomists for standard genome sequencing and annotation.</title>
        <authorList>
            <consortium name="The Broad Institute Genomics Platform"/>
            <consortium name="The Broad Institute Genome Sequencing Center for Infectious Disease"/>
            <person name="Wu L."/>
            <person name="Ma J."/>
        </authorList>
    </citation>
    <scope>NUCLEOTIDE SEQUENCE [LARGE SCALE GENOMIC DNA]</scope>
    <source>
        <strain evidence="1 2">DT92</strain>
    </source>
</reference>
<dbReference type="EMBL" id="JBHSZG010000001">
    <property type="protein sequence ID" value="MFC7136620.1"/>
    <property type="molecule type" value="Genomic_DNA"/>
</dbReference>
<organism evidence="1 2">
    <name type="scientific">Halobaculum litoreum</name>
    <dbReference type="NCBI Taxonomy" id="3031998"/>
    <lineage>
        <taxon>Archaea</taxon>
        <taxon>Methanobacteriati</taxon>
        <taxon>Methanobacteriota</taxon>
        <taxon>Stenosarchaea group</taxon>
        <taxon>Halobacteria</taxon>
        <taxon>Halobacteriales</taxon>
        <taxon>Haloferacaceae</taxon>
        <taxon>Halobaculum</taxon>
    </lineage>
</organism>
<dbReference type="Proteomes" id="UP001596368">
    <property type="component" value="Unassembled WGS sequence"/>
</dbReference>
<comment type="caution">
    <text evidence="1">The sequence shown here is derived from an EMBL/GenBank/DDBJ whole genome shotgun (WGS) entry which is preliminary data.</text>
</comment>
<dbReference type="AlphaFoldDB" id="A0ABD5XN51"/>
<dbReference type="Pfam" id="PF01663">
    <property type="entry name" value="Phosphodiest"/>
    <property type="match status" value="1"/>
</dbReference>